<dbReference type="Gene3D" id="1.10.10.1320">
    <property type="entry name" value="Anti-sigma factor, zinc-finger domain"/>
    <property type="match status" value="1"/>
</dbReference>
<dbReference type="AlphaFoldDB" id="A0A0A0J5C2"/>
<feature type="non-terminal residue" evidence="4">
    <location>
        <position position="114"/>
    </location>
</feature>
<organism evidence="4 5">
    <name type="scientific">Knoellia aerolata DSM 18566</name>
    <dbReference type="NCBI Taxonomy" id="1385519"/>
    <lineage>
        <taxon>Bacteria</taxon>
        <taxon>Bacillati</taxon>
        <taxon>Actinomycetota</taxon>
        <taxon>Actinomycetes</taxon>
        <taxon>Micrococcales</taxon>
        <taxon>Intrasporangiaceae</taxon>
        <taxon>Knoellia</taxon>
    </lineage>
</organism>
<feature type="compositionally biased region" description="Basic and acidic residues" evidence="3">
    <location>
        <begin position="83"/>
        <end position="97"/>
    </location>
</feature>
<comment type="caution">
    <text evidence="4">The sequence shown here is derived from an EMBL/GenBank/DDBJ whole genome shotgun (WGS) entry which is preliminary data.</text>
</comment>
<accession>A0A0A0J5C2</accession>
<sequence length="114" mass="12268">MTPTTPAPGNPVAADGHIDDDRLVDLSLTEEPSRVERTHLAGCATCRDGLAALRRTVELTRASASVATVAPGPEVWSRIEAELDGESRADDDSRRSDVVVPLRASTPAEPRRRR</sequence>
<keyword evidence="5" id="KW-1185">Reference proteome</keyword>
<proteinExistence type="predicted"/>
<protein>
    <recommendedName>
        <fullName evidence="6">Zinc-finger domain-containing protein</fullName>
    </recommendedName>
</protein>
<dbReference type="EMBL" id="AVPL01000158">
    <property type="protein sequence ID" value="KGN32418.1"/>
    <property type="molecule type" value="Genomic_DNA"/>
</dbReference>
<reference evidence="4 5" key="1">
    <citation type="submission" date="2013-08" db="EMBL/GenBank/DDBJ databases">
        <title>The genome sequence of Knoellia aerolata.</title>
        <authorList>
            <person name="Zhu W."/>
            <person name="Wang G."/>
        </authorList>
    </citation>
    <scope>NUCLEOTIDE SEQUENCE [LARGE SCALE GENOMIC DNA]</scope>
    <source>
        <strain evidence="4 5">DSM 18566</strain>
    </source>
</reference>
<keyword evidence="1" id="KW-0805">Transcription regulation</keyword>
<evidence type="ECO:0000313" key="5">
    <source>
        <dbReference type="Proteomes" id="UP000030013"/>
    </source>
</evidence>
<gene>
    <name evidence="4" type="ORF">N801_02900</name>
</gene>
<evidence type="ECO:0000313" key="4">
    <source>
        <dbReference type="EMBL" id="KGN32418.1"/>
    </source>
</evidence>
<dbReference type="Proteomes" id="UP000030013">
    <property type="component" value="Unassembled WGS sequence"/>
</dbReference>
<evidence type="ECO:0000256" key="3">
    <source>
        <dbReference type="SAM" id="MobiDB-lite"/>
    </source>
</evidence>
<feature type="region of interest" description="Disordered" evidence="3">
    <location>
        <begin position="1"/>
        <end position="20"/>
    </location>
</feature>
<dbReference type="STRING" id="1385519.N801_02900"/>
<evidence type="ECO:0008006" key="6">
    <source>
        <dbReference type="Google" id="ProtNLM"/>
    </source>
</evidence>
<name>A0A0A0J5C2_9MICO</name>
<dbReference type="InterPro" id="IPR041916">
    <property type="entry name" value="Anti_sigma_zinc_sf"/>
</dbReference>
<evidence type="ECO:0000256" key="2">
    <source>
        <dbReference type="ARBA" id="ARBA00023163"/>
    </source>
</evidence>
<evidence type="ECO:0000256" key="1">
    <source>
        <dbReference type="ARBA" id="ARBA00023015"/>
    </source>
</evidence>
<feature type="region of interest" description="Disordered" evidence="3">
    <location>
        <begin position="83"/>
        <end position="114"/>
    </location>
</feature>
<keyword evidence="2" id="KW-0804">Transcription</keyword>